<evidence type="ECO:0000313" key="1">
    <source>
        <dbReference type="EMBL" id="KDR94416.1"/>
    </source>
</evidence>
<dbReference type="Gene3D" id="3.30.460.10">
    <property type="entry name" value="Beta Polymerase, domain 2"/>
    <property type="match status" value="1"/>
</dbReference>
<reference evidence="1 2" key="1">
    <citation type="submission" date="2014-03" db="EMBL/GenBank/DDBJ databases">
        <title>Genome sequence of Clostridium litorale W6, DSM 5388.</title>
        <authorList>
            <person name="Poehlein A."/>
            <person name="Jagirdar A."/>
            <person name="Khonsari B."/>
            <person name="Chibani C.M."/>
            <person name="Gutierrez Gutierrez D.A."/>
            <person name="Davydova E."/>
            <person name="Alghaithi H.S."/>
            <person name="Nair K.P."/>
            <person name="Dhamotharan K."/>
            <person name="Chandran L."/>
            <person name="G W."/>
            <person name="Daniel R."/>
        </authorList>
    </citation>
    <scope>NUCLEOTIDE SEQUENCE [LARGE SCALE GENOMIC DNA]</scope>
    <source>
        <strain evidence="1 2">W6</strain>
    </source>
</reference>
<dbReference type="STRING" id="1121324.CLIT_20c00610"/>
<evidence type="ECO:0000313" key="2">
    <source>
        <dbReference type="Proteomes" id="UP000027946"/>
    </source>
</evidence>
<comment type="caution">
    <text evidence="1">The sequence shown here is derived from an EMBL/GenBank/DDBJ whole genome shotgun (WGS) entry which is preliminary data.</text>
</comment>
<dbReference type="OrthoDB" id="1706482at2"/>
<dbReference type="InterPro" id="IPR043519">
    <property type="entry name" value="NT_sf"/>
</dbReference>
<evidence type="ECO:0008006" key="3">
    <source>
        <dbReference type="Google" id="ProtNLM"/>
    </source>
</evidence>
<dbReference type="AlphaFoldDB" id="A0A069RBJ0"/>
<name>A0A069RBJ0_PEPLI</name>
<accession>A0A069RBJ0</accession>
<dbReference type="Proteomes" id="UP000027946">
    <property type="component" value="Unassembled WGS sequence"/>
</dbReference>
<dbReference type="eggNOG" id="ENOG503496Z">
    <property type="taxonomic scope" value="Bacteria"/>
</dbReference>
<protein>
    <recommendedName>
        <fullName evidence="3">Polymerase nucleotidyl transferase domain-containing protein</fullName>
    </recommendedName>
</protein>
<keyword evidence="2" id="KW-1185">Reference proteome</keyword>
<sequence length="231" mass="26746">MDFSDKIFEYVYRYRNKEDIIAVILVGSSSQMAQKPEIVPGDIDLFVITSSGKFQERKIVKSEGLEIDINYFPLEVAKDLIESEKMFIVHELANRAFVISQSENAADSLIDMAKKKYEKGPMPLPEELVALEMNQLKGLIEGNSKEADPVQNRFSRIIIFERLIKAYFTVNAIWLPKEKRILKELKKINPRLYTKSSEFLECFELSKLEDIYCEVFGKRPIVQEISLVYSE</sequence>
<organism evidence="1 2">
    <name type="scientific">Peptoclostridium litorale DSM 5388</name>
    <dbReference type="NCBI Taxonomy" id="1121324"/>
    <lineage>
        <taxon>Bacteria</taxon>
        <taxon>Bacillati</taxon>
        <taxon>Bacillota</taxon>
        <taxon>Clostridia</taxon>
        <taxon>Peptostreptococcales</taxon>
        <taxon>Peptoclostridiaceae</taxon>
        <taxon>Peptoclostridium</taxon>
    </lineage>
</organism>
<gene>
    <name evidence="1" type="ORF">CLIT_20c00610</name>
</gene>
<dbReference type="RefSeq" id="WP_038267057.1">
    <property type="nucleotide sequence ID" value="NZ_FSRH01000012.1"/>
</dbReference>
<dbReference type="EMBL" id="JJMM01000020">
    <property type="protein sequence ID" value="KDR94416.1"/>
    <property type="molecule type" value="Genomic_DNA"/>
</dbReference>
<proteinExistence type="predicted"/>